<dbReference type="PROSITE" id="PS50931">
    <property type="entry name" value="HTH_LYSR"/>
    <property type="match status" value="1"/>
</dbReference>
<dbReference type="GO" id="GO:0003677">
    <property type="term" value="F:DNA binding"/>
    <property type="evidence" value="ECO:0007669"/>
    <property type="project" value="UniProtKB-KW"/>
</dbReference>
<evidence type="ECO:0000256" key="4">
    <source>
        <dbReference type="ARBA" id="ARBA00023163"/>
    </source>
</evidence>
<sequence length="298" mass="31746">MDRIDSMRAFVVAVRATGFAAAARELDVPRSKVSKQIRALEDELGVQLLMRTTRSLHLTEAGTGFYEAALEVLDAFDEAGEQARAGAGQVAGVLRVNAPVSFGIDVLGPLVPGFHALHPDVRLQIHLSDALLDPVAGGFDVTIRIADLVDSSLVARRLMPAERVLVASPGYLRDHGVPASPDALATHAFLNYGCMQGGVTLPLSRGGETVRVSTDGPVVADNGDLLATLAEADMGIALLPRFIVQRALDAGRLRVVLPEWSTPPIAVNALYAATRRVPLRTRRFIDFLAGQLDPHADG</sequence>
<keyword evidence="4" id="KW-0804">Transcription</keyword>
<dbReference type="SUPFAM" id="SSF53850">
    <property type="entry name" value="Periplasmic binding protein-like II"/>
    <property type="match status" value="1"/>
</dbReference>
<keyword evidence="2" id="KW-0805">Transcription regulation</keyword>
<dbReference type="InterPro" id="IPR000847">
    <property type="entry name" value="LysR_HTH_N"/>
</dbReference>
<dbReference type="InterPro" id="IPR005119">
    <property type="entry name" value="LysR_subst-bd"/>
</dbReference>
<dbReference type="InterPro" id="IPR036388">
    <property type="entry name" value="WH-like_DNA-bd_sf"/>
</dbReference>
<dbReference type="PANTHER" id="PTHR30537">
    <property type="entry name" value="HTH-TYPE TRANSCRIPTIONAL REGULATOR"/>
    <property type="match status" value="1"/>
</dbReference>
<name>A0A4Z1RG25_9GAMM</name>
<dbReference type="EMBL" id="SPUH01000002">
    <property type="protein sequence ID" value="TKS53039.1"/>
    <property type="molecule type" value="Genomic_DNA"/>
</dbReference>
<dbReference type="Pfam" id="PF00126">
    <property type="entry name" value="HTH_1"/>
    <property type="match status" value="1"/>
</dbReference>
<evidence type="ECO:0000256" key="1">
    <source>
        <dbReference type="ARBA" id="ARBA00009437"/>
    </source>
</evidence>
<comment type="caution">
    <text evidence="6">The sequence shown here is derived from an EMBL/GenBank/DDBJ whole genome shotgun (WGS) entry which is preliminary data.</text>
</comment>
<proteinExistence type="inferred from homology"/>
<keyword evidence="7" id="KW-1185">Reference proteome</keyword>
<dbReference type="Proteomes" id="UP000298681">
    <property type="component" value="Unassembled WGS sequence"/>
</dbReference>
<comment type="similarity">
    <text evidence="1">Belongs to the LysR transcriptional regulatory family.</text>
</comment>
<dbReference type="InterPro" id="IPR036390">
    <property type="entry name" value="WH_DNA-bd_sf"/>
</dbReference>
<evidence type="ECO:0000256" key="2">
    <source>
        <dbReference type="ARBA" id="ARBA00023015"/>
    </source>
</evidence>
<organism evidence="6 7">
    <name type="scientific">Luteimonas yindakuii</name>
    <dbReference type="NCBI Taxonomy" id="2565782"/>
    <lineage>
        <taxon>Bacteria</taxon>
        <taxon>Pseudomonadati</taxon>
        <taxon>Pseudomonadota</taxon>
        <taxon>Gammaproteobacteria</taxon>
        <taxon>Lysobacterales</taxon>
        <taxon>Lysobacteraceae</taxon>
        <taxon>Luteimonas</taxon>
    </lineage>
</organism>
<keyword evidence="3" id="KW-0238">DNA-binding</keyword>
<dbReference type="Gene3D" id="1.10.10.10">
    <property type="entry name" value="Winged helix-like DNA-binding domain superfamily/Winged helix DNA-binding domain"/>
    <property type="match status" value="1"/>
</dbReference>
<dbReference type="FunFam" id="1.10.10.10:FF:000001">
    <property type="entry name" value="LysR family transcriptional regulator"/>
    <property type="match status" value="1"/>
</dbReference>
<dbReference type="PANTHER" id="PTHR30537:SF5">
    <property type="entry name" value="HTH-TYPE TRANSCRIPTIONAL ACTIVATOR TTDR-RELATED"/>
    <property type="match status" value="1"/>
</dbReference>
<accession>A0A4Z1RG25</accession>
<dbReference type="Gene3D" id="3.40.190.290">
    <property type="match status" value="1"/>
</dbReference>
<dbReference type="AlphaFoldDB" id="A0A4Z1RG25"/>
<dbReference type="Pfam" id="PF03466">
    <property type="entry name" value="LysR_substrate"/>
    <property type="match status" value="1"/>
</dbReference>
<dbReference type="PRINTS" id="PR00039">
    <property type="entry name" value="HTHLYSR"/>
</dbReference>
<dbReference type="SUPFAM" id="SSF46785">
    <property type="entry name" value="Winged helix' DNA-binding domain"/>
    <property type="match status" value="1"/>
</dbReference>
<evidence type="ECO:0000256" key="3">
    <source>
        <dbReference type="ARBA" id="ARBA00023125"/>
    </source>
</evidence>
<feature type="domain" description="HTH lysR-type" evidence="5">
    <location>
        <begin position="1"/>
        <end position="59"/>
    </location>
</feature>
<dbReference type="CDD" id="cd08422">
    <property type="entry name" value="PBP2_CrgA_like"/>
    <property type="match status" value="1"/>
</dbReference>
<evidence type="ECO:0000259" key="5">
    <source>
        <dbReference type="PROSITE" id="PS50931"/>
    </source>
</evidence>
<reference evidence="6 7" key="1">
    <citation type="submission" date="2019-01" db="EMBL/GenBank/DDBJ databases">
        <authorList>
            <person name="Zhang S."/>
        </authorList>
    </citation>
    <scope>NUCLEOTIDE SEQUENCE [LARGE SCALE GENOMIC DNA]</scope>
    <source>
        <strain evidence="6 7">1626</strain>
    </source>
</reference>
<dbReference type="InterPro" id="IPR058163">
    <property type="entry name" value="LysR-type_TF_proteobact-type"/>
</dbReference>
<gene>
    <name evidence="6" type="ORF">E4582_12615</name>
</gene>
<evidence type="ECO:0000313" key="6">
    <source>
        <dbReference type="EMBL" id="TKS53039.1"/>
    </source>
</evidence>
<dbReference type="RefSeq" id="WP_134675159.1">
    <property type="nucleotide sequence ID" value="NZ_SPUH01000002.1"/>
</dbReference>
<dbReference type="GO" id="GO:0003700">
    <property type="term" value="F:DNA-binding transcription factor activity"/>
    <property type="evidence" value="ECO:0007669"/>
    <property type="project" value="InterPro"/>
</dbReference>
<evidence type="ECO:0000313" key="7">
    <source>
        <dbReference type="Proteomes" id="UP000298681"/>
    </source>
</evidence>
<protein>
    <submittedName>
        <fullName evidence="6">LysR family transcriptional regulator</fullName>
    </submittedName>
</protein>